<dbReference type="InterPro" id="IPR027417">
    <property type="entry name" value="P-loop_NTPase"/>
</dbReference>
<comment type="domain">
    <text evidence="9">Composed of three domains: the N-terminal N domain, which is responsible for interactions with the ribosome, the central G domain, which binds GTP, and the C-terminal M domain, which binds the RNA and the signal sequence of the RNC.</text>
</comment>
<gene>
    <name evidence="9" type="primary">ffh</name>
    <name evidence="11" type="ORF">SAMN02745781_00843</name>
</gene>
<keyword evidence="7 9" id="KW-0687">Ribonucleoprotein</keyword>
<accession>A0A1M4WNE7</accession>
<dbReference type="HAMAP" id="MF_00306">
    <property type="entry name" value="SRP54"/>
    <property type="match status" value="1"/>
</dbReference>
<comment type="catalytic activity">
    <reaction evidence="8 9">
        <text>GTP + H2O = GDP + phosphate + H(+)</text>
        <dbReference type="Rhea" id="RHEA:19669"/>
        <dbReference type="ChEBI" id="CHEBI:15377"/>
        <dbReference type="ChEBI" id="CHEBI:15378"/>
        <dbReference type="ChEBI" id="CHEBI:37565"/>
        <dbReference type="ChEBI" id="CHEBI:43474"/>
        <dbReference type="ChEBI" id="CHEBI:58189"/>
        <dbReference type="EC" id="3.6.5.4"/>
    </reaction>
</comment>
<comment type="subcellular location">
    <subcellularLocation>
        <location evidence="9">Cytoplasm</location>
    </subcellularLocation>
    <text evidence="9">The SRP-RNC complex is targeted to the cytoplasmic membrane.</text>
</comment>
<dbReference type="AlphaFoldDB" id="A0A1M4WNE7"/>
<evidence type="ECO:0000256" key="4">
    <source>
        <dbReference type="ARBA" id="ARBA00022884"/>
    </source>
</evidence>
<comment type="similarity">
    <text evidence="1 9">Belongs to the GTP-binding SRP family. SRP54 subfamily.</text>
</comment>
<dbReference type="PANTHER" id="PTHR11564">
    <property type="entry name" value="SIGNAL RECOGNITION PARTICLE 54K PROTEIN SRP54"/>
    <property type="match status" value="1"/>
</dbReference>
<keyword evidence="6 9" id="KW-0733">Signal recognition particle</keyword>
<dbReference type="InterPro" id="IPR003593">
    <property type="entry name" value="AAA+_ATPase"/>
</dbReference>
<dbReference type="SUPFAM" id="SSF52540">
    <property type="entry name" value="P-loop containing nucleoside triphosphate hydrolases"/>
    <property type="match status" value="1"/>
</dbReference>
<dbReference type="SUPFAM" id="SSF47446">
    <property type="entry name" value="Signal peptide-binding domain"/>
    <property type="match status" value="1"/>
</dbReference>
<evidence type="ECO:0000259" key="10">
    <source>
        <dbReference type="PROSITE" id="PS00300"/>
    </source>
</evidence>
<dbReference type="Gene3D" id="1.20.120.140">
    <property type="entry name" value="Signal recognition particle SRP54, nucleotide-binding domain"/>
    <property type="match status" value="1"/>
</dbReference>
<keyword evidence="2 9" id="KW-0547">Nucleotide-binding</keyword>
<keyword evidence="3 9" id="KW-0378">Hydrolase</keyword>
<dbReference type="SMART" id="SM00963">
    <property type="entry name" value="SRP54_N"/>
    <property type="match status" value="1"/>
</dbReference>
<organism evidence="11 12">
    <name type="scientific">Vibrio gazogenes DSM 21264 = NBRC 103151</name>
    <dbReference type="NCBI Taxonomy" id="1123492"/>
    <lineage>
        <taxon>Bacteria</taxon>
        <taxon>Pseudomonadati</taxon>
        <taxon>Pseudomonadota</taxon>
        <taxon>Gammaproteobacteria</taxon>
        <taxon>Vibrionales</taxon>
        <taxon>Vibrionaceae</taxon>
        <taxon>Vibrio</taxon>
    </lineage>
</organism>
<evidence type="ECO:0000256" key="2">
    <source>
        <dbReference type="ARBA" id="ARBA00022741"/>
    </source>
</evidence>
<dbReference type="FunFam" id="3.40.50.300:FF:000022">
    <property type="entry name" value="Signal recognition particle 54 kDa subunit"/>
    <property type="match status" value="1"/>
</dbReference>
<dbReference type="GO" id="GO:0008312">
    <property type="term" value="F:7S RNA binding"/>
    <property type="evidence" value="ECO:0007669"/>
    <property type="project" value="InterPro"/>
</dbReference>
<dbReference type="InterPro" id="IPR004780">
    <property type="entry name" value="SRP"/>
</dbReference>
<dbReference type="Pfam" id="PF00448">
    <property type="entry name" value="SRP54"/>
    <property type="match status" value="1"/>
</dbReference>
<dbReference type="SMART" id="SM00382">
    <property type="entry name" value="AAA"/>
    <property type="match status" value="1"/>
</dbReference>
<evidence type="ECO:0000313" key="12">
    <source>
        <dbReference type="Proteomes" id="UP000184159"/>
    </source>
</evidence>
<evidence type="ECO:0000256" key="7">
    <source>
        <dbReference type="ARBA" id="ARBA00023274"/>
    </source>
</evidence>
<dbReference type="InterPro" id="IPR013822">
    <property type="entry name" value="Signal_recog_particl_SRP54_hlx"/>
</dbReference>
<dbReference type="GO" id="GO:0006614">
    <property type="term" value="P:SRP-dependent cotranslational protein targeting to membrane"/>
    <property type="evidence" value="ECO:0007669"/>
    <property type="project" value="InterPro"/>
</dbReference>
<keyword evidence="5 9" id="KW-0342">GTP-binding</keyword>
<keyword evidence="9" id="KW-0963">Cytoplasm</keyword>
<evidence type="ECO:0000256" key="5">
    <source>
        <dbReference type="ARBA" id="ARBA00023134"/>
    </source>
</evidence>
<protein>
    <recommendedName>
        <fullName evidence="9">Signal recognition particle protein</fullName>
        <ecNumber evidence="9">3.6.5.4</ecNumber>
    </recommendedName>
    <alternativeName>
        <fullName evidence="9">Fifty-four homolog</fullName>
    </alternativeName>
</protein>
<proteinExistence type="inferred from homology"/>
<evidence type="ECO:0000313" key="11">
    <source>
        <dbReference type="EMBL" id="SHE82690.1"/>
    </source>
</evidence>
<dbReference type="SMART" id="SM00962">
    <property type="entry name" value="SRP54"/>
    <property type="match status" value="1"/>
</dbReference>
<keyword evidence="4 9" id="KW-0694">RNA-binding</keyword>
<sequence>MFENLTDRLSKTLKNISGKGRLTEENIKETLREVRMALLEADVALPVIREFVSRVKEGAVGVEVSKSLTPGQEFIKIVQAELEAVMGASNEALNLAAQPPAVVLMAGLQGAGKTTSVGKLSKLLKERDKKKVLVVSADVYRPAAIKQLETLATDIGVDFFPSTADQKPLDIALAAIDQARKKFYDVLIVDTAGRLAIDEEMMSEIQELHRAVNPVETLFVVDAMTGQDAANTAKAFGDALPLTGVVLTKVDGDARGGAALSVRHVTGKPIKFLGVGEKTDALEPFHPDRVASRILGMGDVLSLIEDLQRNVDQEKAQKLAQKFKEKKGFDLEDFREQLGQMQNMGGMMGMLDKLPGMANMKDGIKDKVDDRMFKQMEAIISSMTMKERQNPDVIKGSRKKRIAAGSGTQVQDVNRLLKQFTQMQKMMKKMQKGGMKGMMRNMQGMMGGGFNPFGR</sequence>
<dbReference type="CDD" id="cd18539">
    <property type="entry name" value="SRP_G"/>
    <property type="match status" value="1"/>
</dbReference>
<dbReference type="Gene3D" id="1.10.260.30">
    <property type="entry name" value="Signal recognition particle, SRP54 subunit, M-domain"/>
    <property type="match status" value="1"/>
</dbReference>
<dbReference type="InterPro" id="IPR000897">
    <property type="entry name" value="SRP54_GTPase_dom"/>
</dbReference>
<evidence type="ECO:0000256" key="3">
    <source>
        <dbReference type="ARBA" id="ARBA00022801"/>
    </source>
</evidence>
<dbReference type="GO" id="GO:0048500">
    <property type="term" value="C:signal recognition particle"/>
    <property type="evidence" value="ECO:0007669"/>
    <property type="project" value="UniProtKB-UniRule"/>
</dbReference>
<name>A0A1M4WNE7_VIBGA</name>
<dbReference type="InterPro" id="IPR036891">
    <property type="entry name" value="Signal_recog_part_SRP54_M_sf"/>
</dbReference>
<dbReference type="EMBL" id="FQUH01000003">
    <property type="protein sequence ID" value="SHE82690.1"/>
    <property type="molecule type" value="Genomic_DNA"/>
</dbReference>
<dbReference type="PROSITE" id="PS00300">
    <property type="entry name" value="SRP54"/>
    <property type="match status" value="1"/>
</dbReference>
<evidence type="ECO:0000256" key="8">
    <source>
        <dbReference type="ARBA" id="ARBA00048027"/>
    </source>
</evidence>
<dbReference type="Pfam" id="PF02978">
    <property type="entry name" value="SRP_SPB"/>
    <property type="match status" value="1"/>
</dbReference>
<evidence type="ECO:0000256" key="9">
    <source>
        <dbReference type="HAMAP-Rule" id="MF_00306"/>
    </source>
</evidence>
<feature type="binding site" evidence="9">
    <location>
        <begin position="190"/>
        <end position="194"/>
    </location>
    <ligand>
        <name>GTP</name>
        <dbReference type="ChEBI" id="CHEBI:37565"/>
    </ligand>
</feature>
<evidence type="ECO:0000256" key="6">
    <source>
        <dbReference type="ARBA" id="ARBA00023135"/>
    </source>
</evidence>
<dbReference type="PANTHER" id="PTHR11564:SF5">
    <property type="entry name" value="SIGNAL RECOGNITION PARTICLE SUBUNIT SRP54"/>
    <property type="match status" value="1"/>
</dbReference>
<dbReference type="NCBIfam" id="TIGR00959">
    <property type="entry name" value="ffh"/>
    <property type="match status" value="1"/>
</dbReference>
<feature type="domain" description="SRP54-type proteins GTP-binding" evidence="10">
    <location>
        <begin position="269"/>
        <end position="282"/>
    </location>
</feature>
<evidence type="ECO:0000256" key="1">
    <source>
        <dbReference type="ARBA" id="ARBA00005450"/>
    </source>
</evidence>
<dbReference type="Pfam" id="PF02881">
    <property type="entry name" value="SRP54_N"/>
    <property type="match status" value="1"/>
</dbReference>
<dbReference type="GO" id="GO:0005525">
    <property type="term" value="F:GTP binding"/>
    <property type="evidence" value="ECO:0007669"/>
    <property type="project" value="UniProtKB-UniRule"/>
</dbReference>
<dbReference type="InterPro" id="IPR022941">
    <property type="entry name" value="SRP54"/>
</dbReference>
<feature type="binding site" evidence="9">
    <location>
        <begin position="248"/>
        <end position="251"/>
    </location>
    <ligand>
        <name>GTP</name>
        <dbReference type="ChEBI" id="CHEBI:37565"/>
    </ligand>
</feature>
<dbReference type="Gene3D" id="3.40.50.300">
    <property type="entry name" value="P-loop containing nucleotide triphosphate hydrolases"/>
    <property type="match status" value="1"/>
</dbReference>
<comment type="subunit">
    <text evidence="9">Part of the signal recognition particle protein translocation system, which is composed of SRP and FtsY. SRP is a ribonucleoprotein composed of Ffh and a 4.5S RNA molecule.</text>
</comment>
<dbReference type="InterPro" id="IPR042101">
    <property type="entry name" value="SRP54_N_sf"/>
</dbReference>
<keyword evidence="12" id="KW-1185">Reference proteome</keyword>
<dbReference type="GO" id="GO:0003924">
    <property type="term" value="F:GTPase activity"/>
    <property type="evidence" value="ECO:0007669"/>
    <property type="project" value="UniProtKB-UniRule"/>
</dbReference>
<dbReference type="RefSeq" id="WP_072955934.1">
    <property type="nucleotide sequence ID" value="NZ_FQUH01000003.1"/>
</dbReference>
<dbReference type="EC" id="3.6.5.4" evidence="9"/>
<reference evidence="12" key="1">
    <citation type="submission" date="2016-11" db="EMBL/GenBank/DDBJ databases">
        <authorList>
            <person name="Varghese N."/>
            <person name="Submissions S."/>
        </authorList>
    </citation>
    <scope>NUCLEOTIDE SEQUENCE [LARGE SCALE GENOMIC DNA]</scope>
    <source>
        <strain evidence="12">DSM 21264</strain>
    </source>
</reference>
<dbReference type="Proteomes" id="UP000184159">
    <property type="component" value="Unassembled WGS sequence"/>
</dbReference>
<feature type="binding site" evidence="9">
    <location>
        <begin position="107"/>
        <end position="114"/>
    </location>
    <ligand>
        <name>GTP</name>
        <dbReference type="ChEBI" id="CHEBI:37565"/>
    </ligand>
</feature>
<comment type="function">
    <text evidence="9">Involved in targeting and insertion of nascent membrane proteins into the cytoplasmic membrane. Binds to the hydrophobic signal sequence of the ribosome-nascent chain (RNC) as it emerges from the ribosomes. The SRP-RNC complex is then targeted to the cytoplasmic membrane where it interacts with the SRP receptor FtsY. Interaction with FtsY leads to the transfer of the RNC complex to the Sec translocase for insertion into the membrane, the hydrolysis of GTP by both Ffh and FtsY, and the dissociation of the SRP-FtsY complex into the individual components.</text>
</comment>
<dbReference type="InterPro" id="IPR004125">
    <property type="entry name" value="Signal_recog_particle_SRP54_M"/>
</dbReference>